<dbReference type="Pfam" id="PF01381">
    <property type="entry name" value="HTH_3"/>
    <property type="match status" value="1"/>
</dbReference>
<dbReference type="EMBL" id="VSSQ01005222">
    <property type="protein sequence ID" value="MPM28319.1"/>
    <property type="molecule type" value="Genomic_DNA"/>
</dbReference>
<dbReference type="InterPro" id="IPR001387">
    <property type="entry name" value="Cro/C1-type_HTH"/>
</dbReference>
<name>A0A644YJ04_9ZZZZ</name>
<dbReference type="GO" id="GO:0003677">
    <property type="term" value="F:DNA binding"/>
    <property type="evidence" value="ECO:0007669"/>
    <property type="project" value="InterPro"/>
</dbReference>
<reference evidence="2" key="1">
    <citation type="submission" date="2019-08" db="EMBL/GenBank/DDBJ databases">
        <authorList>
            <person name="Kucharzyk K."/>
            <person name="Murdoch R.W."/>
            <person name="Higgins S."/>
            <person name="Loffler F."/>
        </authorList>
    </citation>
    <scope>NUCLEOTIDE SEQUENCE</scope>
</reference>
<dbReference type="PROSITE" id="PS50943">
    <property type="entry name" value="HTH_CROC1"/>
    <property type="match status" value="1"/>
</dbReference>
<dbReference type="Gene3D" id="1.10.260.40">
    <property type="entry name" value="lambda repressor-like DNA-binding domains"/>
    <property type="match status" value="1"/>
</dbReference>
<sequence length="79" mass="9041">MINRELKAARIRRGYTQKFIAKALNLGETSYTKRENGQLEFTASEIAKLKELLQLSSAEVEKIFFTLNVELNETFITTA</sequence>
<gene>
    <name evidence="2" type="ORF">SDC9_74840</name>
</gene>
<dbReference type="SUPFAM" id="SSF47413">
    <property type="entry name" value="lambda repressor-like DNA-binding domains"/>
    <property type="match status" value="1"/>
</dbReference>
<protein>
    <recommendedName>
        <fullName evidence="1">HTH cro/C1-type domain-containing protein</fullName>
    </recommendedName>
</protein>
<comment type="caution">
    <text evidence="2">The sequence shown here is derived from an EMBL/GenBank/DDBJ whole genome shotgun (WGS) entry which is preliminary data.</text>
</comment>
<proteinExistence type="predicted"/>
<dbReference type="CDD" id="cd00093">
    <property type="entry name" value="HTH_XRE"/>
    <property type="match status" value="1"/>
</dbReference>
<dbReference type="SMART" id="SM00530">
    <property type="entry name" value="HTH_XRE"/>
    <property type="match status" value="1"/>
</dbReference>
<feature type="domain" description="HTH cro/C1-type" evidence="1">
    <location>
        <begin position="6"/>
        <end position="60"/>
    </location>
</feature>
<evidence type="ECO:0000259" key="1">
    <source>
        <dbReference type="PROSITE" id="PS50943"/>
    </source>
</evidence>
<accession>A0A644YJ04</accession>
<dbReference type="InterPro" id="IPR010982">
    <property type="entry name" value="Lambda_DNA-bd_dom_sf"/>
</dbReference>
<dbReference type="AlphaFoldDB" id="A0A644YJ04"/>
<organism evidence="2">
    <name type="scientific">bioreactor metagenome</name>
    <dbReference type="NCBI Taxonomy" id="1076179"/>
    <lineage>
        <taxon>unclassified sequences</taxon>
        <taxon>metagenomes</taxon>
        <taxon>ecological metagenomes</taxon>
    </lineage>
</organism>
<evidence type="ECO:0000313" key="2">
    <source>
        <dbReference type="EMBL" id="MPM28319.1"/>
    </source>
</evidence>